<evidence type="ECO:0000259" key="2">
    <source>
        <dbReference type="Pfam" id="PF20150"/>
    </source>
</evidence>
<dbReference type="PANTHER" id="PTHR35910:SF6">
    <property type="entry name" value="2EXR DOMAIN-CONTAINING PROTEIN"/>
    <property type="match status" value="1"/>
</dbReference>
<dbReference type="Pfam" id="PF20150">
    <property type="entry name" value="2EXR"/>
    <property type="match status" value="1"/>
</dbReference>
<dbReference type="PANTHER" id="PTHR35910">
    <property type="entry name" value="2EXR DOMAIN-CONTAINING PROTEIN"/>
    <property type="match status" value="1"/>
</dbReference>
<feature type="domain" description="2EXR" evidence="2">
    <location>
        <begin position="19"/>
        <end position="130"/>
    </location>
</feature>
<gene>
    <name evidence="3" type="ORF">LSUE1_G008528</name>
</gene>
<name>A0A8T9BZH2_9HELO</name>
<evidence type="ECO:0000313" key="3">
    <source>
        <dbReference type="EMBL" id="TVY62879.1"/>
    </source>
</evidence>
<comment type="caution">
    <text evidence="3">The sequence shown here is derived from an EMBL/GenBank/DDBJ whole genome shotgun (WGS) entry which is preliminary data.</text>
</comment>
<organism evidence="3 4">
    <name type="scientific">Lachnellula suecica</name>
    <dbReference type="NCBI Taxonomy" id="602035"/>
    <lineage>
        <taxon>Eukaryota</taxon>
        <taxon>Fungi</taxon>
        <taxon>Dikarya</taxon>
        <taxon>Ascomycota</taxon>
        <taxon>Pezizomycotina</taxon>
        <taxon>Leotiomycetes</taxon>
        <taxon>Helotiales</taxon>
        <taxon>Lachnaceae</taxon>
        <taxon>Lachnellula</taxon>
    </lineage>
</organism>
<evidence type="ECO:0000256" key="1">
    <source>
        <dbReference type="SAM" id="MobiDB-lite"/>
    </source>
</evidence>
<reference evidence="3 4" key="1">
    <citation type="submission" date="2018-05" db="EMBL/GenBank/DDBJ databases">
        <title>Genome sequencing and assembly of the regulated plant pathogen Lachnellula willkommii and related sister species for the development of diagnostic species identification markers.</title>
        <authorList>
            <person name="Giroux E."/>
            <person name="Bilodeau G."/>
        </authorList>
    </citation>
    <scope>NUCLEOTIDE SEQUENCE [LARGE SCALE GENOMIC DNA]</scope>
    <source>
        <strain evidence="3 4">CBS 268.59</strain>
    </source>
</reference>
<dbReference type="AlphaFoldDB" id="A0A8T9BZH2"/>
<evidence type="ECO:0000313" key="4">
    <source>
        <dbReference type="Proteomes" id="UP000469558"/>
    </source>
</evidence>
<dbReference type="Proteomes" id="UP000469558">
    <property type="component" value="Unassembled WGS sequence"/>
</dbReference>
<dbReference type="OrthoDB" id="3513892at2759"/>
<protein>
    <recommendedName>
        <fullName evidence="2">2EXR domain-containing protein</fullName>
    </recommendedName>
</protein>
<keyword evidence="4" id="KW-1185">Reference proteome</keyword>
<dbReference type="EMBL" id="QGMK01001873">
    <property type="protein sequence ID" value="TVY62879.1"/>
    <property type="molecule type" value="Genomic_DNA"/>
</dbReference>
<dbReference type="InterPro" id="IPR045518">
    <property type="entry name" value="2EXR"/>
</dbReference>
<accession>A0A8T9BZH2</accession>
<feature type="region of interest" description="Disordered" evidence="1">
    <location>
        <begin position="293"/>
        <end position="316"/>
    </location>
</feature>
<sequence>MALASASQGTIFKDYSLSLFPRFPAEIRNYVWKIAVEEYPARIINLREYRLSIPPTSPNSITVSRKGTSQPYKVTHNTREIAGFKSRVPAPTVLYICHYSRATAMKAYTKAFGTAEMPAETWIDFKKDMLYLTIDFCYLALERVPGTLEWPQYQTGRKEPYGYFRKELSQDIQKVLDLAISGLWHKGFKAPAIWRTGKAADVVILERLFCNLESSEIYLSSQARYFANQSAPPNSKLRFSTRLRSTRQRTFDSTTQVNDTLPRHTDGPIDIKTVKMGFFDIISAALPWSESEAEAVSGGSGTQSTPAQKGEEGEGEAIVSYVSYAEMDLREVDGLD</sequence>
<proteinExistence type="predicted"/>